<dbReference type="Proteomes" id="UP000587760">
    <property type="component" value="Unassembled WGS sequence"/>
</dbReference>
<protein>
    <submittedName>
        <fullName evidence="3">Putative phosphoglycerate mutase</fullName>
        <ecNumber evidence="3">5.4.2.12</ecNumber>
    </submittedName>
</protein>
<dbReference type="EC" id="5.4.2.12" evidence="3"/>
<dbReference type="InterPro" id="IPR013078">
    <property type="entry name" value="His_Pase_superF_clade-1"/>
</dbReference>
<evidence type="ECO:0000313" key="3">
    <source>
        <dbReference type="EMBL" id="MBB6479068.1"/>
    </source>
</evidence>
<dbReference type="SMART" id="SM00855">
    <property type="entry name" value="PGAM"/>
    <property type="match status" value="1"/>
</dbReference>
<evidence type="ECO:0000313" key="4">
    <source>
        <dbReference type="Proteomes" id="UP000587760"/>
    </source>
</evidence>
<dbReference type="GO" id="GO:0004619">
    <property type="term" value="F:phosphoglycerate mutase activity"/>
    <property type="evidence" value="ECO:0007669"/>
    <property type="project" value="UniProtKB-EC"/>
</dbReference>
<dbReference type="AlphaFoldDB" id="A0A841R8L3"/>
<evidence type="ECO:0000256" key="2">
    <source>
        <dbReference type="PIRSR" id="PIRSR613078-2"/>
    </source>
</evidence>
<accession>A0A841R8L3</accession>
<feature type="active site" description="Tele-phosphohistidine intermediate" evidence="1">
    <location>
        <position position="9"/>
    </location>
</feature>
<dbReference type="Pfam" id="PF00300">
    <property type="entry name" value="His_Phos_1"/>
    <property type="match status" value="1"/>
</dbReference>
<keyword evidence="4" id="KW-1185">Reference proteome</keyword>
<keyword evidence="3" id="KW-0413">Isomerase</keyword>
<feature type="active site" description="Proton donor/acceptor" evidence="1">
    <location>
        <position position="83"/>
    </location>
</feature>
<dbReference type="RefSeq" id="WP_184743827.1">
    <property type="nucleotide sequence ID" value="NZ_JACHGJ010000001.1"/>
</dbReference>
<dbReference type="InterPro" id="IPR029033">
    <property type="entry name" value="His_PPase_superfam"/>
</dbReference>
<comment type="caution">
    <text evidence="3">The sequence shown here is derived from an EMBL/GenBank/DDBJ whole genome shotgun (WGS) entry which is preliminary data.</text>
</comment>
<dbReference type="Gene3D" id="3.40.50.1240">
    <property type="entry name" value="Phosphoglycerate mutase-like"/>
    <property type="match status" value="1"/>
</dbReference>
<dbReference type="PIRSF" id="PIRSF000709">
    <property type="entry name" value="6PFK_2-Ptase"/>
    <property type="match status" value="1"/>
</dbReference>
<gene>
    <name evidence="3" type="ORF">HNR50_000701</name>
</gene>
<dbReference type="GO" id="GO:0016791">
    <property type="term" value="F:phosphatase activity"/>
    <property type="evidence" value="ECO:0007669"/>
    <property type="project" value="TreeGrafter"/>
</dbReference>
<dbReference type="InterPro" id="IPR050275">
    <property type="entry name" value="PGM_Phosphatase"/>
</dbReference>
<name>A0A841R8L3_9SPIO</name>
<proteinExistence type="predicted"/>
<feature type="binding site" evidence="2">
    <location>
        <position position="59"/>
    </location>
    <ligand>
        <name>substrate</name>
    </ligand>
</feature>
<dbReference type="GO" id="GO:0005737">
    <property type="term" value="C:cytoplasm"/>
    <property type="evidence" value="ECO:0007669"/>
    <property type="project" value="TreeGrafter"/>
</dbReference>
<dbReference type="EMBL" id="JACHGJ010000001">
    <property type="protein sequence ID" value="MBB6479068.1"/>
    <property type="molecule type" value="Genomic_DNA"/>
</dbReference>
<dbReference type="CDD" id="cd07067">
    <property type="entry name" value="HP_PGM_like"/>
    <property type="match status" value="1"/>
</dbReference>
<dbReference type="PANTHER" id="PTHR48100:SF59">
    <property type="entry name" value="ADENOSYLCOBALAMIN_ALPHA-RIBAZOLE PHOSPHATASE"/>
    <property type="match status" value="1"/>
</dbReference>
<organism evidence="3 4">
    <name type="scientific">Spirochaeta isovalerica</name>
    <dbReference type="NCBI Taxonomy" id="150"/>
    <lineage>
        <taxon>Bacteria</taxon>
        <taxon>Pseudomonadati</taxon>
        <taxon>Spirochaetota</taxon>
        <taxon>Spirochaetia</taxon>
        <taxon>Spirochaetales</taxon>
        <taxon>Spirochaetaceae</taxon>
        <taxon>Spirochaeta</taxon>
    </lineage>
</organism>
<reference evidence="3 4" key="1">
    <citation type="submission" date="2020-08" db="EMBL/GenBank/DDBJ databases">
        <title>Genomic Encyclopedia of Type Strains, Phase IV (KMG-IV): sequencing the most valuable type-strain genomes for metagenomic binning, comparative biology and taxonomic classification.</title>
        <authorList>
            <person name="Goeker M."/>
        </authorList>
    </citation>
    <scope>NUCLEOTIDE SEQUENCE [LARGE SCALE GENOMIC DNA]</scope>
    <source>
        <strain evidence="3 4">DSM 2461</strain>
    </source>
</reference>
<evidence type="ECO:0000256" key="1">
    <source>
        <dbReference type="PIRSR" id="PIRSR613078-1"/>
    </source>
</evidence>
<dbReference type="SUPFAM" id="SSF53254">
    <property type="entry name" value="Phosphoglycerate mutase-like"/>
    <property type="match status" value="1"/>
</dbReference>
<dbReference type="PANTHER" id="PTHR48100">
    <property type="entry name" value="BROAD-SPECIFICITY PHOSPHATASE YOR283W-RELATED"/>
    <property type="match status" value="1"/>
</dbReference>
<sequence length="205" mass="23108">MISLYLIRHGECEGRGTYIGRGSDVPLDEKGVQQIAEMAESFGSESFKSGIILTSPMKRALQSSHILSEVLNCPYRIVPGLEESDFGNWEGKSYDQIASTEENEILRNWISDPFENSPPGGESLSELESRVLRAVNFINPLIADKNKNEIMIVSHRGPLVLLLLNYLGIEPDKFWNFRMDRGSVSRLELYPRFAELVYLNLTAVP</sequence>